<dbReference type="STRING" id="1227739.Hsw_3372"/>
<dbReference type="Proteomes" id="UP000019423">
    <property type="component" value="Chromosome"/>
</dbReference>
<organism evidence="1 2">
    <name type="scientific">Hymenobacter swuensis DY53</name>
    <dbReference type="NCBI Taxonomy" id="1227739"/>
    <lineage>
        <taxon>Bacteria</taxon>
        <taxon>Pseudomonadati</taxon>
        <taxon>Bacteroidota</taxon>
        <taxon>Cytophagia</taxon>
        <taxon>Cytophagales</taxon>
        <taxon>Hymenobacteraceae</taxon>
        <taxon>Hymenobacter</taxon>
    </lineage>
</organism>
<dbReference type="AlphaFoldDB" id="W8F4N4"/>
<dbReference type="EMBL" id="CP007145">
    <property type="protein sequence ID" value="AHJ98967.1"/>
    <property type="molecule type" value="Genomic_DNA"/>
</dbReference>
<dbReference type="KEGG" id="hsw:Hsw_3372"/>
<dbReference type="RefSeq" id="WP_044003072.1">
    <property type="nucleotide sequence ID" value="NZ_CP007145.1"/>
</dbReference>
<sequence>MSSNPQPKKHSLGTKVSEDVAKALRIEQAKRVLAGEEITLKDIHAEWLEEKAKTVLSAA</sequence>
<accession>W8F4N4</accession>
<name>W8F4N4_9BACT</name>
<dbReference type="PATRIC" id="fig|1227739.3.peg.3535"/>
<proteinExistence type="predicted"/>
<reference evidence="1 2" key="1">
    <citation type="submission" date="2014-01" db="EMBL/GenBank/DDBJ databases">
        <title>Complete genome sequence of ionizing-radiation resistance bacterium Hymenobacter swuensis DY53.</title>
        <authorList>
            <person name="Jung J.-H."/>
            <person name="Jeong S.-W."/>
            <person name="Joe M.-H."/>
            <person name="Cho y.-j."/>
            <person name="Kim M.-K."/>
            <person name="Lim S.-Y."/>
        </authorList>
    </citation>
    <scope>NUCLEOTIDE SEQUENCE [LARGE SCALE GENOMIC DNA]</scope>
    <source>
        <strain evidence="1 2">DY53</strain>
    </source>
</reference>
<gene>
    <name evidence="1" type="ORF">Hsw_3372</name>
</gene>
<keyword evidence="2" id="KW-1185">Reference proteome</keyword>
<evidence type="ECO:0000313" key="2">
    <source>
        <dbReference type="Proteomes" id="UP000019423"/>
    </source>
</evidence>
<protein>
    <submittedName>
        <fullName evidence="1">Uncharacterized protein</fullName>
    </submittedName>
</protein>
<dbReference type="HOGENOM" id="CLU_2954298_0_0_10"/>
<evidence type="ECO:0000313" key="1">
    <source>
        <dbReference type="EMBL" id="AHJ98967.1"/>
    </source>
</evidence>